<dbReference type="Proteomes" id="UP001328107">
    <property type="component" value="Unassembled WGS sequence"/>
</dbReference>
<evidence type="ECO:0000313" key="2">
    <source>
        <dbReference type="EMBL" id="GMR40716.1"/>
    </source>
</evidence>
<dbReference type="EMBL" id="BTRK01000003">
    <property type="protein sequence ID" value="GMR40716.1"/>
    <property type="molecule type" value="Genomic_DNA"/>
</dbReference>
<sequence length="138" mass="14210">RSKRPVGAGSDGSGDRTTREASSASVVVHAAHAGPAIGRGKAGCIFLGQISEHGVRLAAGIAAGEEIAIRVRAADARVLSVHERLVAGVAGANESAGRSAGGRWTRTLELNNGESGEASDEEEFEDHDGRKERKGVDE</sequence>
<evidence type="ECO:0000313" key="3">
    <source>
        <dbReference type="Proteomes" id="UP001328107"/>
    </source>
</evidence>
<feature type="compositionally biased region" description="Acidic residues" evidence="1">
    <location>
        <begin position="117"/>
        <end position="126"/>
    </location>
</feature>
<accession>A0AAN5CFZ8</accession>
<dbReference type="AlphaFoldDB" id="A0AAN5CFZ8"/>
<feature type="region of interest" description="Disordered" evidence="1">
    <location>
        <begin position="1"/>
        <end position="23"/>
    </location>
</feature>
<organism evidence="2 3">
    <name type="scientific">Pristionchus mayeri</name>
    <dbReference type="NCBI Taxonomy" id="1317129"/>
    <lineage>
        <taxon>Eukaryota</taxon>
        <taxon>Metazoa</taxon>
        <taxon>Ecdysozoa</taxon>
        <taxon>Nematoda</taxon>
        <taxon>Chromadorea</taxon>
        <taxon>Rhabditida</taxon>
        <taxon>Rhabditina</taxon>
        <taxon>Diplogasteromorpha</taxon>
        <taxon>Diplogasteroidea</taxon>
        <taxon>Neodiplogasteridae</taxon>
        <taxon>Pristionchus</taxon>
    </lineage>
</organism>
<reference evidence="3" key="1">
    <citation type="submission" date="2022-10" db="EMBL/GenBank/DDBJ databases">
        <title>Genome assembly of Pristionchus species.</title>
        <authorList>
            <person name="Yoshida K."/>
            <person name="Sommer R.J."/>
        </authorList>
    </citation>
    <scope>NUCLEOTIDE SEQUENCE [LARGE SCALE GENOMIC DNA]</scope>
    <source>
        <strain evidence="3">RS5460</strain>
    </source>
</reference>
<keyword evidence="3" id="KW-1185">Reference proteome</keyword>
<proteinExistence type="predicted"/>
<evidence type="ECO:0000256" key="1">
    <source>
        <dbReference type="SAM" id="MobiDB-lite"/>
    </source>
</evidence>
<feature type="compositionally biased region" description="Basic and acidic residues" evidence="1">
    <location>
        <begin position="127"/>
        <end position="138"/>
    </location>
</feature>
<name>A0AAN5CFZ8_9BILA</name>
<comment type="caution">
    <text evidence="2">The sequence shown here is derived from an EMBL/GenBank/DDBJ whole genome shotgun (WGS) entry which is preliminary data.</text>
</comment>
<feature type="region of interest" description="Disordered" evidence="1">
    <location>
        <begin position="93"/>
        <end position="138"/>
    </location>
</feature>
<gene>
    <name evidence="2" type="ORF">PMAYCL1PPCAC_10911</name>
</gene>
<protein>
    <submittedName>
        <fullName evidence="2">Uncharacterized protein</fullName>
    </submittedName>
</protein>
<feature type="non-terminal residue" evidence="2">
    <location>
        <position position="1"/>
    </location>
</feature>
<feature type="non-terminal residue" evidence="2">
    <location>
        <position position="138"/>
    </location>
</feature>